<accession>A0AAN9YWG3</accession>
<evidence type="ECO:0000313" key="1">
    <source>
        <dbReference type="EMBL" id="KAK7757157.1"/>
    </source>
</evidence>
<dbReference type="AlphaFoldDB" id="A0AAN9YWG3"/>
<proteinExistence type="predicted"/>
<organism evidence="1 2">
    <name type="scientific">Diatrype stigma</name>
    <dbReference type="NCBI Taxonomy" id="117547"/>
    <lineage>
        <taxon>Eukaryota</taxon>
        <taxon>Fungi</taxon>
        <taxon>Dikarya</taxon>
        <taxon>Ascomycota</taxon>
        <taxon>Pezizomycotina</taxon>
        <taxon>Sordariomycetes</taxon>
        <taxon>Xylariomycetidae</taxon>
        <taxon>Xylariales</taxon>
        <taxon>Diatrypaceae</taxon>
        <taxon>Diatrype</taxon>
    </lineage>
</organism>
<protein>
    <submittedName>
        <fullName evidence="1">Uncharacterized protein</fullName>
    </submittedName>
</protein>
<sequence length="126" mass="14324">MFQKLMEMAESSSNNFKLLVTSRDSDIEVDGYFGGSPIINITNDDVGVDINKYLDFRITNTHATHLRSDGLREEIQEKLSSSTDGMFLWASLMFDDLESQDSVASRKPVRLSSMIDIWIRTQSHLT</sequence>
<dbReference type="PANTHER" id="PTHR10039">
    <property type="entry name" value="AMELOGENIN"/>
    <property type="match status" value="1"/>
</dbReference>
<name>A0AAN9YWG3_9PEZI</name>
<dbReference type="Proteomes" id="UP001320420">
    <property type="component" value="Unassembled WGS sequence"/>
</dbReference>
<dbReference type="PANTHER" id="PTHR10039:SF14">
    <property type="entry name" value="NACHT DOMAIN-CONTAINING PROTEIN"/>
    <property type="match status" value="1"/>
</dbReference>
<dbReference type="EMBL" id="JAKJXP020000003">
    <property type="protein sequence ID" value="KAK7757157.1"/>
    <property type="molecule type" value="Genomic_DNA"/>
</dbReference>
<comment type="caution">
    <text evidence="1">The sequence shown here is derived from an EMBL/GenBank/DDBJ whole genome shotgun (WGS) entry which is preliminary data.</text>
</comment>
<keyword evidence="2" id="KW-1185">Reference proteome</keyword>
<reference evidence="1 2" key="1">
    <citation type="submission" date="2024-02" db="EMBL/GenBank/DDBJ databases">
        <title>De novo assembly and annotation of 12 fungi associated with fruit tree decline syndrome in Ontario, Canada.</title>
        <authorList>
            <person name="Sulman M."/>
            <person name="Ellouze W."/>
            <person name="Ilyukhin E."/>
        </authorList>
    </citation>
    <scope>NUCLEOTIDE SEQUENCE [LARGE SCALE GENOMIC DNA]</scope>
    <source>
        <strain evidence="1 2">M11/M66-122</strain>
    </source>
</reference>
<gene>
    <name evidence="1" type="ORF">SLS62_000706</name>
</gene>
<evidence type="ECO:0000313" key="2">
    <source>
        <dbReference type="Proteomes" id="UP001320420"/>
    </source>
</evidence>